<name>A0ABD3ELG6_9LAMI</name>
<evidence type="ECO:0000256" key="1">
    <source>
        <dbReference type="SAM" id="MobiDB-lite"/>
    </source>
</evidence>
<evidence type="ECO:0000313" key="3">
    <source>
        <dbReference type="EMBL" id="KAL3654592.1"/>
    </source>
</evidence>
<reference evidence="4" key="1">
    <citation type="journal article" date="2024" name="IScience">
        <title>Strigolactones Initiate the Formation of Haustorium-like Structures in Castilleja.</title>
        <authorList>
            <person name="Buerger M."/>
            <person name="Peterson D."/>
            <person name="Chory J."/>
        </authorList>
    </citation>
    <scope>NUCLEOTIDE SEQUENCE [LARGE SCALE GENOMIC DNA]</scope>
</reference>
<gene>
    <name evidence="3" type="ORF">CASFOL_001577</name>
</gene>
<dbReference type="Pfam" id="PF14244">
    <property type="entry name" value="Retrotran_gag_3"/>
    <property type="match status" value="1"/>
</dbReference>
<dbReference type="EMBL" id="JAVIJP010000004">
    <property type="protein sequence ID" value="KAL3654592.1"/>
    <property type="molecule type" value="Genomic_DNA"/>
</dbReference>
<evidence type="ECO:0000259" key="2">
    <source>
        <dbReference type="Pfam" id="PF14244"/>
    </source>
</evidence>
<keyword evidence="4" id="KW-1185">Reference proteome</keyword>
<dbReference type="AlphaFoldDB" id="A0ABD3ELG6"/>
<protein>
    <recommendedName>
        <fullName evidence="2">Retrotransposon Copia-like N-terminal domain-containing protein</fullName>
    </recommendedName>
</protein>
<sequence length="389" mass="43693">MASSDSEHFIPTENTLHTTTLHENPFSPLYLHHSETAISGAITPLLNKSNYHTWSRAFTMSLSIRNKVGFIDGTVTKPDNDSEDKIKAWSRCNTIVMSWMMHSVSPDIKSALLYVKTAAEGWHKLKVRYAQPNDLRIFQLQQEIYKVTQGNSSVTDYFSKLSSLWEELGDYRPVPSCICKLCTCSISDVFEKMQDIDKIFKFLMGLNDAFEMVRGQIILMDPKPSLDKAYSLVLQEETQKMSRELFPINENVAMNVGFKRKDKKGLMCPNCPNLSNHTIENCFKVNGFPQHNPRKIPDGNYNSKGSFKGRGGRFNHAGRSNQFHVNNANASGTVSLTNEQLHQLMDFAQQNGISAGNSGKMSTPMNASPTQNAPAGTITPELNYADKLY</sequence>
<dbReference type="PANTHER" id="PTHR37610:SF94">
    <property type="entry name" value="RETROTRANSPOSON COPIA-LIKE N-TERMINAL DOMAIN-CONTAINING PROTEIN"/>
    <property type="match status" value="1"/>
</dbReference>
<dbReference type="PANTHER" id="PTHR37610">
    <property type="entry name" value="CCHC-TYPE DOMAIN-CONTAINING PROTEIN"/>
    <property type="match status" value="1"/>
</dbReference>
<organism evidence="3 4">
    <name type="scientific">Castilleja foliolosa</name>
    <dbReference type="NCBI Taxonomy" id="1961234"/>
    <lineage>
        <taxon>Eukaryota</taxon>
        <taxon>Viridiplantae</taxon>
        <taxon>Streptophyta</taxon>
        <taxon>Embryophyta</taxon>
        <taxon>Tracheophyta</taxon>
        <taxon>Spermatophyta</taxon>
        <taxon>Magnoliopsida</taxon>
        <taxon>eudicotyledons</taxon>
        <taxon>Gunneridae</taxon>
        <taxon>Pentapetalae</taxon>
        <taxon>asterids</taxon>
        <taxon>lamiids</taxon>
        <taxon>Lamiales</taxon>
        <taxon>Orobanchaceae</taxon>
        <taxon>Pedicularideae</taxon>
        <taxon>Castillejinae</taxon>
        <taxon>Castilleja</taxon>
    </lineage>
</organism>
<comment type="caution">
    <text evidence="3">The sequence shown here is derived from an EMBL/GenBank/DDBJ whole genome shotgun (WGS) entry which is preliminary data.</text>
</comment>
<feature type="region of interest" description="Disordered" evidence="1">
    <location>
        <begin position="360"/>
        <end position="379"/>
    </location>
</feature>
<dbReference type="Proteomes" id="UP001632038">
    <property type="component" value="Unassembled WGS sequence"/>
</dbReference>
<feature type="compositionally biased region" description="Polar residues" evidence="1">
    <location>
        <begin position="360"/>
        <end position="374"/>
    </location>
</feature>
<proteinExistence type="predicted"/>
<evidence type="ECO:0000313" key="4">
    <source>
        <dbReference type="Proteomes" id="UP001632038"/>
    </source>
</evidence>
<dbReference type="InterPro" id="IPR029472">
    <property type="entry name" value="Copia-like_N"/>
</dbReference>
<feature type="domain" description="Retrotransposon Copia-like N-terminal" evidence="2">
    <location>
        <begin position="32"/>
        <end position="79"/>
    </location>
</feature>
<accession>A0ABD3ELG6</accession>